<keyword evidence="4" id="KW-1185">Reference proteome</keyword>
<name>A0AA40C461_9PEZI</name>
<dbReference type="EMBL" id="JAULSU010000003">
    <property type="protein sequence ID" value="KAK0624395.1"/>
    <property type="molecule type" value="Genomic_DNA"/>
</dbReference>
<feature type="chain" id="PRO_5041366528" description="SsuA/THI5-like domain-containing protein" evidence="1">
    <location>
        <begin position="20"/>
        <end position="321"/>
    </location>
</feature>
<evidence type="ECO:0000313" key="4">
    <source>
        <dbReference type="Proteomes" id="UP001175000"/>
    </source>
</evidence>
<evidence type="ECO:0000259" key="2">
    <source>
        <dbReference type="Pfam" id="PF09084"/>
    </source>
</evidence>
<accession>A0AA40C461</accession>
<protein>
    <recommendedName>
        <fullName evidence="2">SsuA/THI5-like domain-containing protein</fullName>
    </recommendedName>
</protein>
<dbReference type="PANTHER" id="PTHR30024">
    <property type="entry name" value="ALIPHATIC SULFONATES-BINDING PROTEIN-RELATED"/>
    <property type="match status" value="1"/>
</dbReference>
<dbReference type="PANTHER" id="PTHR30024:SF42">
    <property type="entry name" value="ALIPHATIC SULFONATES-BINDING PROTEIN-RELATED"/>
    <property type="match status" value="1"/>
</dbReference>
<feature type="domain" description="SsuA/THI5-like" evidence="2">
    <location>
        <begin position="93"/>
        <end position="148"/>
    </location>
</feature>
<proteinExistence type="predicted"/>
<reference evidence="3" key="1">
    <citation type="submission" date="2023-06" db="EMBL/GenBank/DDBJ databases">
        <title>Genome-scale phylogeny and comparative genomics of the fungal order Sordariales.</title>
        <authorList>
            <consortium name="Lawrence Berkeley National Laboratory"/>
            <person name="Hensen N."/>
            <person name="Bonometti L."/>
            <person name="Westerberg I."/>
            <person name="Brannstrom I.O."/>
            <person name="Guillou S."/>
            <person name="Cros-Aarteil S."/>
            <person name="Calhoun S."/>
            <person name="Haridas S."/>
            <person name="Kuo A."/>
            <person name="Mondo S."/>
            <person name="Pangilinan J."/>
            <person name="Riley R."/>
            <person name="Labutti K."/>
            <person name="Andreopoulos B."/>
            <person name="Lipzen A."/>
            <person name="Chen C."/>
            <person name="Yanf M."/>
            <person name="Daum C."/>
            <person name="Ng V."/>
            <person name="Clum A."/>
            <person name="Steindorff A."/>
            <person name="Ohm R."/>
            <person name="Martin F."/>
            <person name="Silar P."/>
            <person name="Natvig D."/>
            <person name="Lalanne C."/>
            <person name="Gautier V."/>
            <person name="Ament-Velasquez S.L."/>
            <person name="Kruys A."/>
            <person name="Hutchinson M.I."/>
            <person name="Powell A.J."/>
            <person name="Barry K."/>
            <person name="Miller A.N."/>
            <person name="Grigoriev I.V."/>
            <person name="Debuchy R."/>
            <person name="Gladieux P."/>
            <person name="Thoren M.H."/>
            <person name="Johannesson H."/>
        </authorList>
    </citation>
    <scope>NUCLEOTIDE SEQUENCE</scope>
    <source>
        <strain evidence="3">CBS 606.72</strain>
    </source>
</reference>
<organism evidence="3 4">
    <name type="scientific">Immersiella caudata</name>
    <dbReference type="NCBI Taxonomy" id="314043"/>
    <lineage>
        <taxon>Eukaryota</taxon>
        <taxon>Fungi</taxon>
        <taxon>Dikarya</taxon>
        <taxon>Ascomycota</taxon>
        <taxon>Pezizomycotina</taxon>
        <taxon>Sordariomycetes</taxon>
        <taxon>Sordariomycetidae</taxon>
        <taxon>Sordariales</taxon>
        <taxon>Lasiosphaeriaceae</taxon>
        <taxon>Immersiella</taxon>
    </lineage>
</organism>
<dbReference type="Proteomes" id="UP001175000">
    <property type="component" value="Unassembled WGS sequence"/>
</dbReference>
<feature type="signal peptide" evidence="1">
    <location>
        <begin position="1"/>
        <end position="19"/>
    </location>
</feature>
<gene>
    <name evidence="3" type="ORF">B0T14DRAFT_425715</name>
</gene>
<dbReference type="SUPFAM" id="SSF53850">
    <property type="entry name" value="Periplasmic binding protein-like II"/>
    <property type="match status" value="1"/>
</dbReference>
<evidence type="ECO:0000313" key="3">
    <source>
        <dbReference type="EMBL" id="KAK0624395.1"/>
    </source>
</evidence>
<comment type="caution">
    <text evidence="3">The sequence shown here is derived from an EMBL/GenBank/DDBJ whole genome shotgun (WGS) entry which is preliminary data.</text>
</comment>
<dbReference type="Pfam" id="PF09084">
    <property type="entry name" value="NMT1"/>
    <property type="match status" value="1"/>
</dbReference>
<dbReference type="InterPro" id="IPR015168">
    <property type="entry name" value="SsuA/THI5"/>
</dbReference>
<dbReference type="AlphaFoldDB" id="A0AA40C461"/>
<keyword evidence="1" id="KW-0732">Signal</keyword>
<sequence>MCLLLLGVLAALLSHPGAALKIAANLNWIEHTPLPFTINNLYAAGPDRPILVDGGVISLSDTSDTIIGANSETQGLKQYALHKNYRLIYVLVEVTYRLVASRASNIQKLPDLKGKKIGTFNGTSAEVFVRALLSDAGLEEGDYTLVNTLVNGSMCMRAPCGSGTLPAMLKRREIDAFGCWETAPELAIEDIGGAEVSVFQNATVFREIFSLYATAETLGDTEKRAQIVRYIKSVNETLELFKKTPDNILPFVSETINVPETVIGKVWENHVWGPGTLGKELIDFLVVEEKYLSKMDNRTAMSRVDLEKFVDASVYEEALRL</sequence>
<evidence type="ECO:0000256" key="1">
    <source>
        <dbReference type="SAM" id="SignalP"/>
    </source>
</evidence>
<dbReference type="Gene3D" id="3.40.190.10">
    <property type="entry name" value="Periplasmic binding protein-like II"/>
    <property type="match status" value="2"/>
</dbReference>